<evidence type="ECO:0000256" key="4">
    <source>
        <dbReference type="ARBA" id="ARBA00008694"/>
    </source>
</evidence>
<gene>
    <name evidence="18" type="primary">ARG2</name>
    <name evidence="18" type="ORF">N0V83_010290</name>
</gene>
<evidence type="ECO:0000256" key="9">
    <source>
        <dbReference type="ARBA" id="ARBA00022946"/>
    </source>
</evidence>
<evidence type="ECO:0000256" key="13">
    <source>
        <dbReference type="ARBA" id="ARBA00033251"/>
    </source>
</evidence>
<comment type="catalytic activity">
    <reaction evidence="14 15">
        <text>L-glutamate + acetyl-CoA = N-acetyl-L-glutamate + CoA + H(+)</text>
        <dbReference type="Rhea" id="RHEA:24292"/>
        <dbReference type="ChEBI" id="CHEBI:15378"/>
        <dbReference type="ChEBI" id="CHEBI:29985"/>
        <dbReference type="ChEBI" id="CHEBI:44337"/>
        <dbReference type="ChEBI" id="CHEBI:57287"/>
        <dbReference type="ChEBI" id="CHEBI:57288"/>
        <dbReference type="EC" id="2.3.1.1"/>
    </reaction>
</comment>
<evidence type="ECO:0000256" key="11">
    <source>
        <dbReference type="ARBA" id="ARBA00023315"/>
    </source>
</evidence>
<name>A0A9W8XYU4_9PLEO</name>
<evidence type="ECO:0000313" key="19">
    <source>
        <dbReference type="Proteomes" id="UP001140560"/>
    </source>
</evidence>
<dbReference type="GO" id="GO:0005759">
    <property type="term" value="C:mitochondrial matrix"/>
    <property type="evidence" value="ECO:0007669"/>
    <property type="project" value="TreeGrafter"/>
</dbReference>
<dbReference type="Gene3D" id="3.40.630.30">
    <property type="match status" value="1"/>
</dbReference>
<dbReference type="AlphaFoldDB" id="A0A9W8XYU4"/>
<feature type="region of interest" description="Disordered" evidence="16">
    <location>
        <begin position="39"/>
        <end position="63"/>
    </location>
</feature>
<dbReference type="InterPro" id="IPR011190">
    <property type="entry name" value="GlcNAc_Synth_fun"/>
</dbReference>
<evidence type="ECO:0000256" key="16">
    <source>
        <dbReference type="SAM" id="MobiDB-lite"/>
    </source>
</evidence>
<comment type="function">
    <text evidence="1 15">N-acetylglutamate synthase involved in arginine biosynthesis.</text>
</comment>
<dbReference type="PIRSF" id="PIRSF007892">
    <property type="entry name" value="NAGS_fungal"/>
    <property type="match status" value="1"/>
</dbReference>
<dbReference type="Proteomes" id="UP001140560">
    <property type="component" value="Unassembled WGS sequence"/>
</dbReference>
<evidence type="ECO:0000256" key="7">
    <source>
        <dbReference type="ARBA" id="ARBA00022605"/>
    </source>
</evidence>
<dbReference type="FunFam" id="3.40.630.30:FF:000049">
    <property type="entry name" value="Amino-acid acetyltransferase, mitochondrial"/>
    <property type="match status" value="1"/>
</dbReference>
<dbReference type="EC" id="2.3.1.1" evidence="5 15"/>
<dbReference type="GO" id="GO:0006526">
    <property type="term" value="P:L-arginine biosynthetic process"/>
    <property type="evidence" value="ECO:0007669"/>
    <property type="project" value="TreeGrafter"/>
</dbReference>
<comment type="caution">
    <text evidence="18">The sequence shown here is derived from an EMBL/GenBank/DDBJ whole genome shotgun (WGS) entry which is preliminary data.</text>
</comment>
<keyword evidence="11 15" id="KW-0012">Acyltransferase</keyword>
<accession>A0A9W8XYU4</accession>
<organism evidence="18 19">
    <name type="scientific">Neocucurbitaria cava</name>
    <dbReference type="NCBI Taxonomy" id="798079"/>
    <lineage>
        <taxon>Eukaryota</taxon>
        <taxon>Fungi</taxon>
        <taxon>Dikarya</taxon>
        <taxon>Ascomycota</taxon>
        <taxon>Pezizomycotina</taxon>
        <taxon>Dothideomycetes</taxon>
        <taxon>Pleosporomycetidae</taxon>
        <taxon>Pleosporales</taxon>
        <taxon>Pleosporineae</taxon>
        <taxon>Cucurbitariaceae</taxon>
        <taxon>Neocucurbitaria</taxon>
    </lineage>
</organism>
<keyword evidence="9" id="KW-0809">Transit peptide</keyword>
<evidence type="ECO:0000313" key="18">
    <source>
        <dbReference type="EMBL" id="KAJ4363170.1"/>
    </source>
</evidence>
<keyword evidence="10 15" id="KW-0496">Mitochondrion</keyword>
<dbReference type="PANTHER" id="PTHR23342">
    <property type="entry name" value="N-ACETYLGLUTAMATE SYNTHASE"/>
    <property type="match status" value="1"/>
</dbReference>
<evidence type="ECO:0000256" key="1">
    <source>
        <dbReference type="ARBA" id="ARBA00002294"/>
    </source>
</evidence>
<dbReference type="OrthoDB" id="5585968at2759"/>
<dbReference type="GO" id="GO:0006592">
    <property type="term" value="P:ornithine biosynthetic process"/>
    <property type="evidence" value="ECO:0007669"/>
    <property type="project" value="TreeGrafter"/>
</dbReference>
<keyword evidence="19" id="KW-1185">Reference proteome</keyword>
<evidence type="ECO:0000256" key="6">
    <source>
        <dbReference type="ARBA" id="ARBA00018802"/>
    </source>
</evidence>
<evidence type="ECO:0000256" key="2">
    <source>
        <dbReference type="ARBA" id="ARBA00004173"/>
    </source>
</evidence>
<evidence type="ECO:0000256" key="14">
    <source>
        <dbReference type="ARBA" id="ARBA00048372"/>
    </source>
</evidence>
<keyword evidence="7 15" id="KW-0028">Amino-acid biosynthesis</keyword>
<comment type="subcellular location">
    <subcellularLocation>
        <location evidence="2 15">Mitochondrion</location>
    </subcellularLocation>
</comment>
<feature type="domain" description="N-acetyltransferase" evidence="17">
    <location>
        <begin position="526"/>
        <end position="699"/>
    </location>
</feature>
<protein>
    <recommendedName>
        <fullName evidence="6 15">Amino-acid acetyltransferase, mitochondrial</fullName>
        <ecNumber evidence="5 15">2.3.1.1</ecNumber>
    </recommendedName>
    <alternativeName>
        <fullName evidence="12 15">Glutamate N-acetyltransferase</fullName>
    </alternativeName>
    <alternativeName>
        <fullName evidence="13 15">N-acetylglutamate synthase</fullName>
    </alternativeName>
</protein>
<reference evidence="18" key="1">
    <citation type="submission" date="2022-10" db="EMBL/GenBank/DDBJ databases">
        <title>Tapping the CABI collections for fungal endophytes: first genome assemblies for Collariella, Neodidymelliopsis, Ascochyta clinopodiicola, Didymella pomorum, Didymosphaeria variabile, Neocosmospora piperis and Neocucurbitaria cava.</title>
        <authorList>
            <person name="Hill R."/>
        </authorList>
    </citation>
    <scope>NUCLEOTIDE SEQUENCE</scope>
    <source>
        <strain evidence="18">IMI 356814</strain>
    </source>
</reference>
<evidence type="ECO:0000256" key="8">
    <source>
        <dbReference type="ARBA" id="ARBA00022679"/>
    </source>
</evidence>
<sequence length="722" mass="79211">MFIWSKAPVRGLGKVTKNHPKLDNTKQLYDKTATAQLSTTNHLDRPHTRKALSSVKERQRAEREQLTRLLKESPGKRDARNFLKQFDAPKKANTAATPQAQQPASEGVHNEYGSTRIGVNLGNLYQPTIFTREPLPEKKYSEEEQDEPLHLALVKLRQPQTLDDRTLEGIALTLSQMAQLGLSTAVVLDCNEDNGPHTAELDLGYEHMVREQAARLGAALEDHNEPGALLVEHALSSLNIGSDMPSTIQARPSVEVQASYLLYPPIDDGVIPIIPPFAYNEHLKKVKVQADDVLLALIREFAGITSQVNATQELDGLVHSKNIDEFERPLLDRIIILDPLGGIPSESRADGAHVFVNLEAEYRDIKTELQQLSASIEGDDRAGTSLLGSSNPFSKFAEEEVAPLPGPTPIQRLTDSTSARHFRNLDLVQRALKLLPPSTSALILTPSEAATRAIPDDARSTPSKNPLLHNLLTDKPMVSSSLPTSPASRFLGSAANPATFLKKGIPLTMIPDPRVSGPWQPPSSSNPSIDLGDDPRINLPKLVDLINDSFRRKLDPQDYLNRIRGRVAGVIIAGDYEGGAICTWETPSTLLNQPPSGIISPDSPYWIPYLDKFAVLTSSQGSGGVSDIVWAALTRTCFPDGVVWRSRTSNPVNKWYQERSKGMWNLPGGQWTMFWTTEGVTHAWDAGIAGVGGSKEISRWDAYVDVCSGIEPSWADGIKRAD</sequence>
<dbReference type="GO" id="GO:0004042">
    <property type="term" value="F:L-glutamate N-acetyltransferase activity"/>
    <property type="evidence" value="ECO:0007669"/>
    <property type="project" value="InterPro"/>
</dbReference>
<keyword evidence="8 15" id="KW-0808">Transferase</keyword>
<feature type="region of interest" description="Disordered" evidence="16">
    <location>
        <begin position="87"/>
        <end position="111"/>
    </location>
</feature>
<evidence type="ECO:0000256" key="15">
    <source>
        <dbReference type="PIRNR" id="PIRNR007892"/>
    </source>
</evidence>
<comment type="similarity">
    <text evidence="4 15">Belongs to the acetyltransferase family.</text>
</comment>
<feature type="region of interest" description="Disordered" evidence="16">
    <location>
        <begin position="512"/>
        <end position="533"/>
    </location>
</feature>
<proteinExistence type="inferred from homology"/>
<evidence type="ECO:0000259" key="17">
    <source>
        <dbReference type="PROSITE" id="PS51731"/>
    </source>
</evidence>
<dbReference type="InterPro" id="IPR006855">
    <property type="entry name" value="Vertebrate-like_GNAT_dom"/>
</dbReference>
<dbReference type="PANTHER" id="PTHR23342:SF4">
    <property type="entry name" value="AMINO-ACID ACETYLTRANSFERASE, MITOCHONDRIAL"/>
    <property type="match status" value="1"/>
</dbReference>
<dbReference type="PROSITE" id="PS51731">
    <property type="entry name" value="GNAT_NAGS"/>
    <property type="match status" value="1"/>
</dbReference>
<evidence type="ECO:0000256" key="3">
    <source>
        <dbReference type="ARBA" id="ARBA00004925"/>
    </source>
</evidence>
<dbReference type="EMBL" id="JAPEUY010000020">
    <property type="protein sequence ID" value="KAJ4363170.1"/>
    <property type="molecule type" value="Genomic_DNA"/>
</dbReference>
<evidence type="ECO:0000256" key="10">
    <source>
        <dbReference type="ARBA" id="ARBA00023128"/>
    </source>
</evidence>
<dbReference type="Pfam" id="PF04768">
    <property type="entry name" value="NAT"/>
    <property type="match status" value="1"/>
</dbReference>
<comment type="pathway">
    <text evidence="3 15">Amino-acid biosynthesis; L-arginine biosynthesis; N(2)-acetyl-L-ornithine from L-glutamate: step 1/4.</text>
</comment>
<evidence type="ECO:0000256" key="12">
    <source>
        <dbReference type="ARBA" id="ARBA00030346"/>
    </source>
</evidence>
<evidence type="ECO:0000256" key="5">
    <source>
        <dbReference type="ARBA" id="ARBA00012697"/>
    </source>
</evidence>
<feature type="compositionally biased region" description="Low complexity" evidence="16">
    <location>
        <begin position="91"/>
        <end position="104"/>
    </location>
</feature>